<dbReference type="Gene3D" id="1.25.40.10">
    <property type="entry name" value="Tetratricopeptide repeat domain"/>
    <property type="match status" value="1"/>
</dbReference>
<evidence type="ECO:0000313" key="2">
    <source>
        <dbReference type="Proteomes" id="UP000632273"/>
    </source>
</evidence>
<dbReference type="EMBL" id="BMHT01000003">
    <property type="protein sequence ID" value="GGF07034.1"/>
    <property type="molecule type" value="Genomic_DNA"/>
</dbReference>
<accession>A0ABQ1U2Q4</accession>
<dbReference type="InterPro" id="IPR011990">
    <property type="entry name" value="TPR-like_helical_dom_sf"/>
</dbReference>
<evidence type="ECO:0008006" key="3">
    <source>
        <dbReference type="Google" id="ProtNLM"/>
    </source>
</evidence>
<dbReference type="Proteomes" id="UP000632273">
    <property type="component" value="Unassembled WGS sequence"/>
</dbReference>
<organism evidence="1 2">
    <name type="scientific">Hymenobacter cavernae</name>
    <dbReference type="NCBI Taxonomy" id="2044852"/>
    <lineage>
        <taxon>Bacteria</taxon>
        <taxon>Pseudomonadati</taxon>
        <taxon>Bacteroidota</taxon>
        <taxon>Cytophagia</taxon>
        <taxon>Cytophagales</taxon>
        <taxon>Hymenobacteraceae</taxon>
        <taxon>Hymenobacter</taxon>
    </lineage>
</organism>
<keyword evidence="2" id="KW-1185">Reference proteome</keyword>
<protein>
    <recommendedName>
        <fullName evidence="3">DUF3808 domain-containing protein</fullName>
    </recommendedName>
</protein>
<comment type="caution">
    <text evidence="1">The sequence shown here is derived from an EMBL/GenBank/DDBJ whole genome shotgun (WGS) entry which is preliminary data.</text>
</comment>
<reference evidence="2" key="1">
    <citation type="journal article" date="2019" name="Int. J. Syst. Evol. Microbiol.">
        <title>The Global Catalogue of Microorganisms (GCM) 10K type strain sequencing project: providing services to taxonomists for standard genome sequencing and annotation.</title>
        <authorList>
            <consortium name="The Broad Institute Genomics Platform"/>
            <consortium name="The Broad Institute Genome Sequencing Center for Infectious Disease"/>
            <person name="Wu L."/>
            <person name="Ma J."/>
        </authorList>
    </citation>
    <scope>NUCLEOTIDE SEQUENCE [LARGE SCALE GENOMIC DNA]</scope>
    <source>
        <strain evidence="2">CGMCC 1.15197</strain>
    </source>
</reference>
<evidence type="ECO:0000313" key="1">
    <source>
        <dbReference type="EMBL" id="GGF07034.1"/>
    </source>
</evidence>
<sequence>MLVLITTSANLYETLCAPLREPSQAPIELVAANDQLAPDARRAYAEVLKLRPEPARTLLRTASPTAAGTLLVADCADFTELMISQEATRYTKTIEAQNHRLELLAKSKERGPLPSYAAAELRLHQAAAQVTFGHEVQGAWNLRQTYLQMQAVVQRYPGFLPARKTLGLCQFFIGALPPGYRWFLKLLGLSSSTEAGLQNLGLAAQRPNDFQPEAQILLALIQESYYKKPGQASQLLTRLANQQPDNLLYSYLVISLNKRQHQTERALAAYRARPEGAGYLPLPYLHHMAADLLLYQGKYAAAEHANLLFLRQYHGQHYRKDAAFKLYLAAWLANDATAANRYRQQIDATGRTAVEEDAYAQRFYEDKLPLNRLLTRARLQIDGGYYREALATLRTFSPAAATPLRDQLEWPYRWARAYHGLGRLDSARLFYARTIALAGRAPYYFAPQAALQMGYLCQADGQVNLARVYFQKVLDSPKHEYKNSTDAKAKIALVELK</sequence>
<gene>
    <name evidence="1" type="ORF">GCM10011383_17620</name>
</gene>
<proteinExistence type="predicted"/>
<name>A0ABQ1U2Q4_9BACT</name>